<protein>
    <submittedName>
        <fullName evidence="2">DUF3291 domain-containing protein</fullName>
    </submittedName>
</protein>
<dbReference type="InterPro" id="IPR021708">
    <property type="entry name" value="DUF3291"/>
</dbReference>
<accession>A0A544W142</accession>
<dbReference type="EMBL" id="VIFX01000016">
    <property type="protein sequence ID" value="TQR85958.1"/>
    <property type="molecule type" value="Genomic_DNA"/>
</dbReference>
<dbReference type="AlphaFoldDB" id="A0A544W142"/>
<name>A0A544W142_9MYCO</name>
<evidence type="ECO:0000313" key="3">
    <source>
        <dbReference type="Proteomes" id="UP000315759"/>
    </source>
</evidence>
<evidence type="ECO:0000313" key="2">
    <source>
        <dbReference type="EMBL" id="TQR85958.1"/>
    </source>
</evidence>
<sequence>MPTLPWAIPRPRPALTTNPTVMASKFQLQDRRDVPAFFLAALRIRRQMLNSPGALGVSLIAKPLKGTFFTLSAWESREHLEAAVVGHPHVETMKRFSPRTAQSLFAFWTPATDSRPTWQEAHRRLDEEAAKTDHR</sequence>
<dbReference type="RefSeq" id="WP_142552731.1">
    <property type="nucleotide sequence ID" value="NZ_VIFX01000016.1"/>
</dbReference>
<evidence type="ECO:0000259" key="1">
    <source>
        <dbReference type="Pfam" id="PF11695"/>
    </source>
</evidence>
<dbReference type="Pfam" id="PF11695">
    <property type="entry name" value="DUF3291"/>
    <property type="match status" value="1"/>
</dbReference>
<dbReference type="Proteomes" id="UP000315759">
    <property type="component" value="Unassembled WGS sequence"/>
</dbReference>
<feature type="domain" description="DUF3291" evidence="1">
    <location>
        <begin position="64"/>
        <end position="127"/>
    </location>
</feature>
<keyword evidence="3" id="KW-1185">Reference proteome</keyword>
<gene>
    <name evidence="2" type="ORF">D8S82_14360</name>
</gene>
<proteinExistence type="predicted"/>
<dbReference type="SUPFAM" id="SSF54909">
    <property type="entry name" value="Dimeric alpha+beta barrel"/>
    <property type="match status" value="1"/>
</dbReference>
<comment type="caution">
    <text evidence="2">The sequence shown here is derived from an EMBL/GenBank/DDBJ whole genome shotgun (WGS) entry which is preliminary data.</text>
</comment>
<dbReference type="InterPro" id="IPR011008">
    <property type="entry name" value="Dimeric_a/b-barrel"/>
</dbReference>
<organism evidence="2 3">
    <name type="scientific">Mycolicibacterium hodleri</name>
    <dbReference type="NCBI Taxonomy" id="49897"/>
    <lineage>
        <taxon>Bacteria</taxon>
        <taxon>Bacillati</taxon>
        <taxon>Actinomycetota</taxon>
        <taxon>Actinomycetes</taxon>
        <taxon>Mycobacteriales</taxon>
        <taxon>Mycobacteriaceae</taxon>
        <taxon>Mycolicibacterium</taxon>
    </lineage>
</organism>
<reference evidence="2 3" key="1">
    <citation type="submission" date="2018-10" db="EMBL/GenBank/DDBJ databases">
        <title>Draft genome of Mycobacterium hodleri strain B.</title>
        <authorList>
            <person name="Amande T.J."/>
            <person name="Mcgenity T.J."/>
        </authorList>
    </citation>
    <scope>NUCLEOTIDE SEQUENCE [LARGE SCALE GENOMIC DNA]</scope>
    <source>
        <strain evidence="2 3">B</strain>
    </source>
</reference>